<dbReference type="Gene3D" id="1.25.40.10">
    <property type="entry name" value="Tetratricopeptide repeat domain"/>
    <property type="match status" value="1"/>
</dbReference>
<dbReference type="EMBL" id="DVNA01000231">
    <property type="protein sequence ID" value="HIU56123.1"/>
    <property type="molecule type" value="Genomic_DNA"/>
</dbReference>
<keyword evidence="1" id="KW-0802">TPR repeat</keyword>
<name>A0A9D1SDZ9_9BACT</name>
<proteinExistence type="predicted"/>
<accession>A0A9D1SDZ9</accession>
<dbReference type="Proteomes" id="UP000824112">
    <property type="component" value="Unassembled WGS sequence"/>
</dbReference>
<dbReference type="InterPro" id="IPR019734">
    <property type="entry name" value="TPR_rpt"/>
</dbReference>
<dbReference type="InterPro" id="IPR011990">
    <property type="entry name" value="TPR-like_helical_dom_sf"/>
</dbReference>
<evidence type="ECO:0000256" key="2">
    <source>
        <dbReference type="SAM" id="Coils"/>
    </source>
</evidence>
<dbReference type="Pfam" id="PF14559">
    <property type="entry name" value="TPR_19"/>
    <property type="match status" value="1"/>
</dbReference>
<protein>
    <submittedName>
        <fullName evidence="4">PD40 domain-containing protein</fullName>
    </submittedName>
</protein>
<sequence length="481" mass="55875">MMKMNLSKSICLSFMAWIVGWSVAAQSLEEGKKLYKEGKFDQAVTIFEKQIKKTPKQAALNQWYGASLFETGRYEEAEPYLRFAASKRIPEAYKYLARLCFVLYQFDEGLENYDLYIKTLKKNQEAIDALQPEIEKMKMGKRFLSRVEEVQIIDSLIVDKKNFFTHFKMSPESGKIFDYGTFFGTSDAPEGATVYQTQRGDKIVYTDVREGNGFDICSRTRLSDDSWSEPSVMRGQLNTSANEKYPFLLSDGVTLYFASDGEESLGGYDIFVTRYDLNNDAYLAPENVGMPFNSVFNDYMMAIDEMNNVGWFVSDRYQPEGQLIIYLFIPNAEKVVYRGEDQDMARSLAQIRSIRQTWKPDVSYDELINRIMNMPQEEKATPKGDFEFVINDNTVYIRLDDFKNQEARSLYEKAQAAWKKQKNMEQSVETLRRRYETEKDKRESLSKDILAQEEQLKTLYGEAERYEIQARNAEIQTLNGK</sequence>
<comment type="caution">
    <text evidence="4">The sequence shown here is derived from an EMBL/GenBank/DDBJ whole genome shotgun (WGS) entry which is preliminary data.</text>
</comment>
<evidence type="ECO:0000313" key="4">
    <source>
        <dbReference type="EMBL" id="HIU56123.1"/>
    </source>
</evidence>
<evidence type="ECO:0000256" key="3">
    <source>
        <dbReference type="SAM" id="SignalP"/>
    </source>
</evidence>
<reference evidence="4" key="1">
    <citation type="submission" date="2020-10" db="EMBL/GenBank/DDBJ databases">
        <authorList>
            <person name="Gilroy R."/>
        </authorList>
    </citation>
    <scope>NUCLEOTIDE SEQUENCE</scope>
    <source>
        <strain evidence="4">CHK158-818</strain>
    </source>
</reference>
<keyword evidence="2" id="KW-0175">Coiled coil</keyword>
<evidence type="ECO:0000256" key="1">
    <source>
        <dbReference type="PROSITE-ProRule" id="PRU00339"/>
    </source>
</evidence>
<dbReference type="Pfam" id="PF07676">
    <property type="entry name" value="PD40"/>
    <property type="match status" value="1"/>
</dbReference>
<organism evidence="4 5">
    <name type="scientific">Candidatus Gallibacteroides avistercoris</name>
    <dbReference type="NCBI Taxonomy" id="2840833"/>
    <lineage>
        <taxon>Bacteria</taxon>
        <taxon>Pseudomonadati</taxon>
        <taxon>Bacteroidota</taxon>
        <taxon>Bacteroidia</taxon>
        <taxon>Bacteroidales</taxon>
        <taxon>Bacteroidaceae</taxon>
        <taxon>Bacteroidaceae incertae sedis</taxon>
        <taxon>Candidatus Gallibacteroides</taxon>
    </lineage>
</organism>
<dbReference type="InterPro" id="IPR011659">
    <property type="entry name" value="WD40"/>
</dbReference>
<dbReference type="AlphaFoldDB" id="A0A9D1SDZ9"/>
<gene>
    <name evidence="4" type="ORF">IAB03_10010</name>
</gene>
<feature type="repeat" description="TPR" evidence="1">
    <location>
        <begin position="24"/>
        <end position="57"/>
    </location>
</feature>
<dbReference type="PROSITE" id="PS50005">
    <property type="entry name" value="TPR"/>
    <property type="match status" value="1"/>
</dbReference>
<reference evidence="4" key="2">
    <citation type="journal article" date="2021" name="PeerJ">
        <title>Extensive microbial diversity within the chicken gut microbiome revealed by metagenomics and culture.</title>
        <authorList>
            <person name="Gilroy R."/>
            <person name="Ravi A."/>
            <person name="Getino M."/>
            <person name="Pursley I."/>
            <person name="Horton D.L."/>
            <person name="Alikhan N.F."/>
            <person name="Baker D."/>
            <person name="Gharbi K."/>
            <person name="Hall N."/>
            <person name="Watson M."/>
            <person name="Adriaenssens E.M."/>
            <person name="Foster-Nyarko E."/>
            <person name="Jarju S."/>
            <person name="Secka A."/>
            <person name="Antonio M."/>
            <person name="Oren A."/>
            <person name="Chaudhuri R.R."/>
            <person name="La Ragione R."/>
            <person name="Hildebrand F."/>
            <person name="Pallen M.J."/>
        </authorList>
    </citation>
    <scope>NUCLEOTIDE SEQUENCE</scope>
    <source>
        <strain evidence="4">CHK158-818</strain>
    </source>
</reference>
<feature type="signal peptide" evidence="3">
    <location>
        <begin position="1"/>
        <end position="24"/>
    </location>
</feature>
<keyword evidence="3" id="KW-0732">Signal</keyword>
<dbReference type="SUPFAM" id="SSF48452">
    <property type="entry name" value="TPR-like"/>
    <property type="match status" value="1"/>
</dbReference>
<feature type="coiled-coil region" evidence="2">
    <location>
        <begin position="421"/>
        <end position="476"/>
    </location>
</feature>
<feature type="chain" id="PRO_5038779498" evidence="3">
    <location>
        <begin position="25"/>
        <end position="481"/>
    </location>
</feature>
<evidence type="ECO:0000313" key="5">
    <source>
        <dbReference type="Proteomes" id="UP000824112"/>
    </source>
</evidence>